<dbReference type="PANTHER" id="PTHR36974:SF1">
    <property type="entry name" value="DOXX FAMILY MEMBRANE PROTEIN"/>
    <property type="match status" value="1"/>
</dbReference>
<evidence type="ECO:0000256" key="1">
    <source>
        <dbReference type="SAM" id="Phobius"/>
    </source>
</evidence>
<evidence type="ECO:0000313" key="2">
    <source>
        <dbReference type="EMBL" id="SMQ59226.1"/>
    </source>
</evidence>
<name>A0ABY1R7Y3_9MICO</name>
<dbReference type="EMBL" id="FXWJ01000001">
    <property type="protein sequence ID" value="SMQ59226.1"/>
    <property type="molecule type" value="Genomic_DNA"/>
</dbReference>
<dbReference type="Proteomes" id="UP000194464">
    <property type="component" value="Unassembled WGS sequence"/>
</dbReference>
<sequence>MGIVRTLARWLLGAVLTFAGVGHLTFARQSFVAQVPQWLPLPVDVVVVASGVVEILLGLSLILLARYRVAVGWIVAAFFVAVFPGNIEQFVRGTDAFGLDSDVARGVRLVFQPLLVVWALWSTGAWRAWRTSRRRSSSTESGLGAA</sequence>
<evidence type="ECO:0000313" key="3">
    <source>
        <dbReference type="Proteomes" id="UP000194464"/>
    </source>
</evidence>
<keyword evidence="1" id="KW-0812">Transmembrane</keyword>
<keyword evidence="1" id="KW-1133">Transmembrane helix</keyword>
<proteinExistence type="predicted"/>
<dbReference type="RefSeq" id="WP_086472519.1">
    <property type="nucleotide sequence ID" value="NZ_FXWJ01000001.1"/>
</dbReference>
<dbReference type="PANTHER" id="PTHR36974">
    <property type="entry name" value="MEMBRANE PROTEIN-RELATED"/>
    <property type="match status" value="1"/>
</dbReference>
<feature type="transmembrane region" description="Helical" evidence="1">
    <location>
        <begin position="70"/>
        <end position="87"/>
    </location>
</feature>
<feature type="transmembrane region" description="Helical" evidence="1">
    <location>
        <begin position="43"/>
        <end position="63"/>
    </location>
</feature>
<comment type="caution">
    <text evidence="2">The sequence shown here is derived from an EMBL/GenBank/DDBJ whole genome shotgun (WGS) entry which is preliminary data.</text>
</comment>
<reference evidence="2 3" key="1">
    <citation type="submission" date="2017-04" db="EMBL/GenBank/DDBJ databases">
        <authorList>
            <person name="Varghese N."/>
            <person name="Submissions S."/>
        </authorList>
    </citation>
    <scope>NUCLEOTIDE SEQUENCE [LARGE SCALE GENOMIC DNA]</scope>
    <source>
        <strain evidence="2 3">VKM Ac-1784</strain>
    </source>
</reference>
<organism evidence="2 3">
    <name type="scientific">Plantibacter elymi</name>
    <name type="common">nom. nud.</name>
    <dbReference type="NCBI Taxonomy" id="199708"/>
    <lineage>
        <taxon>Bacteria</taxon>
        <taxon>Bacillati</taxon>
        <taxon>Actinomycetota</taxon>
        <taxon>Actinomycetes</taxon>
        <taxon>Micrococcales</taxon>
        <taxon>Microbacteriaceae</taxon>
        <taxon>Plantibacter</taxon>
    </lineage>
</organism>
<accession>A0ABY1R7Y3</accession>
<gene>
    <name evidence="2" type="ORF">SAMN06295909_0271</name>
</gene>
<keyword evidence="3" id="KW-1185">Reference proteome</keyword>
<feature type="transmembrane region" description="Helical" evidence="1">
    <location>
        <begin position="107"/>
        <end position="129"/>
    </location>
</feature>
<protein>
    <submittedName>
        <fullName evidence="2">Uncharacterized membrane protein</fullName>
    </submittedName>
</protein>
<keyword evidence="1" id="KW-0472">Membrane</keyword>